<name>A0AAN7UQL3_9PEZI</name>
<reference evidence="1 2" key="1">
    <citation type="submission" date="2023-10" db="EMBL/GenBank/DDBJ databases">
        <title>Draft genome sequence of Xylaria bambusicola isolate GMP-LS, the root and basal stem rot pathogen of sugarcane in Indonesia.</title>
        <authorList>
            <person name="Selvaraj P."/>
            <person name="Muralishankar V."/>
            <person name="Muruganantham S."/>
            <person name="Sp S."/>
            <person name="Haryani S."/>
            <person name="Lau K.J.X."/>
            <person name="Naqvi N.I."/>
        </authorList>
    </citation>
    <scope>NUCLEOTIDE SEQUENCE [LARGE SCALE GENOMIC DNA]</scope>
    <source>
        <strain evidence="1">GMP-LS</strain>
    </source>
</reference>
<dbReference type="AlphaFoldDB" id="A0AAN7UQL3"/>
<evidence type="ECO:0000313" key="2">
    <source>
        <dbReference type="Proteomes" id="UP001305414"/>
    </source>
</evidence>
<proteinExistence type="predicted"/>
<comment type="caution">
    <text evidence="1">The sequence shown here is derived from an EMBL/GenBank/DDBJ whole genome shotgun (WGS) entry which is preliminary data.</text>
</comment>
<accession>A0AAN7UQL3</accession>
<sequence length="67" mass="7675">MLPRPVRRWDGAPLYSYKYWPVASSFLFRRFMSVVGGRASAKWHLPEIAEPKIARLKRSIANGSAAR</sequence>
<keyword evidence="2" id="KW-1185">Reference proteome</keyword>
<dbReference type="Proteomes" id="UP001305414">
    <property type="component" value="Unassembled WGS sequence"/>
</dbReference>
<protein>
    <submittedName>
        <fullName evidence="1">Uncharacterized protein</fullName>
    </submittedName>
</protein>
<gene>
    <name evidence="1" type="ORF">RRF57_006603</name>
</gene>
<dbReference type="EMBL" id="JAWHQM010000017">
    <property type="protein sequence ID" value="KAK5630888.1"/>
    <property type="molecule type" value="Genomic_DNA"/>
</dbReference>
<organism evidence="1 2">
    <name type="scientific">Xylaria bambusicola</name>
    <dbReference type="NCBI Taxonomy" id="326684"/>
    <lineage>
        <taxon>Eukaryota</taxon>
        <taxon>Fungi</taxon>
        <taxon>Dikarya</taxon>
        <taxon>Ascomycota</taxon>
        <taxon>Pezizomycotina</taxon>
        <taxon>Sordariomycetes</taxon>
        <taxon>Xylariomycetidae</taxon>
        <taxon>Xylariales</taxon>
        <taxon>Xylariaceae</taxon>
        <taxon>Xylaria</taxon>
    </lineage>
</organism>
<evidence type="ECO:0000313" key="1">
    <source>
        <dbReference type="EMBL" id="KAK5630888.1"/>
    </source>
</evidence>